<dbReference type="GO" id="GO:0016514">
    <property type="term" value="C:SWI/SNF complex"/>
    <property type="evidence" value="ECO:0007669"/>
    <property type="project" value="TreeGrafter"/>
</dbReference>
<feature type="region of interest" description="Disordered" evidence="2">
    <location>
        <begin position="54"/>
        <end position="132"/>
    </location>
</feature>
<dbReference type="Pfam" id="PF16495">
    <property type="entry name" value="SWIRM-assoc_1"/>
    <property type="match status" value="1"/>
</dbReference>
<feature type="compositionally biased region" description="Basic and acidic residues" evidence="2">
    <location>
        <begin position="70"/>
        <end position="86"/>
    </location>
</feature>
<dbReference type="Ensembl" id="ENSEBUT00000013798.1">
    <property type="protein sequence ID" value="ENSEBUP00000013222.1"/>
    <property type="gene ID" value="ENSEBUG00000008359.1"/>
</dbReference>
<sequence length="266" mass="28691">MSTVAFLAAVVDPRVASAAACAALQEFSQHAGTIPTSDIRNADQEVASTVLGGDNASVTQGHQVDGDQPEEAHQQVEMEKEHHEGHNQSTASPGVKEQRGDSEESVEEGKDSALADDNWQSKGMNGGLHASKGDCSMPPEAIATAATAALAAAAVKAKLVALCEEQRMKTLVALLVETQMKKLEIKLRHFEELETIMDRERESLEFQRHQLLSDRDTFHSEQMRLAQLRSSQTSPSDRLNHTKDGIQLPLASTEGVVTSETTAVAQ</sequence>
<name>A0A8C4QCA7_EPTBU</name>
<keyword evidence="1" id="KW-0539">Nucleus</keyword>
<accession>A0A8C4QCA7</accession>
<dbReference type="GO" id="GO:0003677">
    <property type="term" value="F:DNA binding"/>
    <property type="evidence" value="ECO:0007669"/>
    <property type="project" value="TreeGrafter"/>
</dbReference>
<dbReference type="GeneTree" id="ENSGT00940000155746"/>
<keyword evidence="5" id="KW-1185">Reference proteome</keyword>
<protein>
    <recommendedName>
        <fullName evidence="3">SMARCC C-terminal domain-containing protein</fullName>
    </recommendedName>
</protein>
<organism evidence="4 5">
    <name type="scientific">Eptatretus burgeri</name>
    <name type="common">Inshore hagfish</name>
    <dbReference type="NCBI Taxonomy" id="7764"/>
    <lineage>
        <taxon>Eukaryota</taxon>
        <taxon>Metazoa</taxon>
        <taxon>Chordata</taxon>
        <taxon>Craniata</taxon>
        <taxon>Vertebrata</taxon>
        <taxon>Cyclostomata</taxon>
        <taxon>Myxini</taxon>
        <taxon>Myxiniformes</taxon>
        <taxon>Myxinidae</taxon>
        <taxon>Eptatretinae</taxon>
        <taxon>Eptatretus</taxon>
    </lineage>
</organism>
<feature type="compositionally biased region" description="Basic and acidic residues" evidence="2">
    <location>
        <begin position="96"/>
        <end position="113"/>
    </location>
</feature>
<proteinExistence type="predicted"/>
<reference evidence="4" key="2">
    <citation type="submission" date="2025-09" db="UniProtKB">
        <authorList>
            <consortium name="Ensembl"/>
        </authorList>
    </citation>
    <scope>IDENTIFICATION</scope>
</reference>
<evidence type="ECO:0000313" key="5">
    <source>
        <dbReference type="Proteomes" id="UP000694388"/>
    </source>
</evidence>
<dbReference type="AlphaFoldDB" id="A0A8C4QCA7"/>
<dbReference type="PANTHER" id="PTHR12802">
    <property type="entry name" value="SWI/SNF COMPLEX-RELATED"/>
    <property type="match status" value="1"/>
</dbReference>
<dbReference type="GO" id="GO:0042393">
    <property type="term" value="F:histone binding"/>
    <property type="evidence" value="ECO:0007669"/>
    <property type="project" value="TreeGrafter"/>
</dbReference>
<evidence type="ECO:0000259" key="3">
    <source>
        <dbReference type="Pfam" id="PF16495"/>
    </source>
</evidence>
<dbReference type="InterPro" id="IPR032451">
    <property type="entry name" value="SMARCC_C"/>
</dbReference>
<evidence type="ECO:0000256" key="1">
    <source>
        <dbReference type="ARBA" id="ARBA00023242"/>
    </source>
</evidence>
<dbReference type="GO" id="GO:0045893">
    <property type="term" value="P:positive regulation of DNA-templated transcription"/>
    <property type="evidence" value="ECO:0007669"/>
    <property type="project" value="TreeGrafter"/>
</dbReference>
<evidence type="ECO:0000313" key="4">
    <source>
        <dbReference type="Ensembl" id="ENSEBUP00000013222.1"/>
    </source>
</evidence>
<dbReference type="Proteomes" id="UP000694388">
    <property type="component" value="Unplaced"/>
</dbReference>
<reference evidence="4" key="1">
    <citation type="submission" date="2025-08" db="UniProtKB">
        <authorList>
            <consortium name="Ensembl"/>
        </authorList>
    </citation>
    <scope>IDENTIFICATION</scope>
</reference>
<feature type="domain" description="SMARCC C-terminal" evidence="3">
    <location>
        <begin position="148"/>
        <end position="228"/>
    </location>
</feature>
<evidence type="ECO:0000256" key="2">
    <source>
        <dbReference type="SAM" id="MobiDB-lite"/>
    </source>
</evidence>
<dbReference type="PANTHER" id="PTHR12802:SF41">
    <property type="entry name" value="BRAHMA ASSOCIATED PROTEIN 155 KDA"/>
    <property type="match status" value="1"/>
</dbReference>